<keyword evidence="8 14" id="KW-0560">Oxidoreductase</keyword>
<organism evidence="18">
    <name type="scientific">Selaginella moellendorffii</name>
    <name type="common">Spikemoss</name>
    <dbReference type="NCBI Taxonomy" id="88036"/>
    <lineage>
        <taxon>Eukaryota</taxon>
        <taxon>Viridiplantae</taxon>
        <taxon>Streptophyta</taxon>
        <taxon>Embryophyta</taxon>
        <taxon>Tracheophyta</taxon>
        <taxon>Lycopodiopsida</taxon>
        <taxon>Selaginellales</taxon>
        <taxon>Selaginellaceae</taxon>
        <taxon>Selaginella</taxon>
    </lineage>
</organism>
<evidence type="ECO:0000256" key="6">
    <source>
        <dbReference type="ARBA" id="ARBA00022723"/>
    </source>
</evidence>
<dbReference type="InterPro" id="IPR008331">
    <property type="entry name" value="Ferritin_DPS_dom"/>
</dbReference>
<keyword evidence="4" id="KW-0150">Chloroplast</keyword>
<evidence type="ECO:0000256" key="15">
    <source>
        <dbReference type="SAM" id="MobiDB-lite"/>
    </source>
</evidence>
<dbReference type="InterPro" id="IPR009040">
    <property type="entry name" value="Ferritin-like_diiron"/>
</dbReference>
<dbReference type="GO" id="GO:0006879">
    <property type="term" value="P:intracellular iron ion homeostasis"/>
    <property type="evidence" value="ECO:0007669"/>
    <property type="project" value="UniProtKB-KW"/>
</dbReference>
<dbReference type="GO" id="GO:0009507">
    <property type="term" value="C:chloroplast"/>
    <property type="evidence" value="ECO:0007669"/>
    <property type="project" value="UniProtKB-SubCell"/>
</dbReference>
<dbReference type="PROSITE" id="PS50905">
    <property type="entry name" value="FERRITIN_LIKE"/>
    <property type="match status" value="1"/>
</dbReference>
<dbReference type="Gene3D" id="1.20.1260.10">
    <property type="match status" value="1"/>
</dbReference>
<comment type="function">
    <text evidence="14">Stores iron in a soluble, non-toxic, readily available form. Important for iron homeostasis. Iron is taken up in the ferrous form and deposited as ferric hydroxides after oxidation.</text>
</comment>
<evidence type="ECO:0000313" key="17">
    <source>
        <dbReference type="EMBL" id="EFJ36825.1"/>
    </source>
</evidence>
<dbReference type="GO" id="GO:0005737">
    <property type="term" value="C:cytoplasm"/>
    <property type="evidence" value="ECO:0000318"/>
    <property type="project" value="GO_Central"/>
</dbReference>
<feature type="region of interest" description="Disordered" evidence="15">
    <location>
        <begin position="1"/>
        <end position="24"/>
    </location>
</feature>
<keyword evidence="6 13" id="KW-0479">Metal-binding</keyword>
<evidence type="ECO:0000256" key="13">
    <source>
        <dbReference type="PIRSR" id="PIRSR601519-1"/>
    </source>
</evidence>
<evidence type="ECO:0000256" key="11">
    <source>
        <dbReference type="ARBA" id="ARBA00026060"/>
    </source>
</evidence>
<evidence type="ECO:0000256" key="12">
    <source>
        <dbReference type="ARBA" id="ARBA00047990"/>
    </source>
</evidence>
<comment type="subunit">
    <text evidence="11">Oligomer of 24 subunits. There are two types of subunits: L (light) chain and H (heavy) chain. The major chain can be light or heavy, depending on the species and tissue type. The functional molecule forms a roughly spherical shell with a diameter of 12 nm and contains a central cavity into which the insoluble mineral iron core is deposited.</text>
</comment>
<accession>D8QRS9</accession>
<dbReference type="STRING" id="88036.D8QRS9"/>
<dbReference type="KEGG" id="smo:SELMODRAFT_140576"/>
<keyword evidence="5" id="KW-0934">Plastid</keyword>
<feature type="binding site" evidence="13">
    <location>
        <position position="158"/>
    </location>
    <ligand>
        <name>Fe cation</name>
        <dbReference type="ChEBI" id="CHEBI:24875"/>
        <label>1</label>
    </ligand>
</feature>
<dbReference type="InParanoid" id="D8QRS9"/>
<feature type="domain" description="Ferritin-like diiron" evidence="16">
    <location>
        <begin position="56"/>
        <end position="210"/>
    </location>
</feature>
<evidence type="ECO:0000256" key="14">
    <source>
        <dbReference type="RuleBase" id="RU361145"/>
    </source>
</evidence>
<evidence type="ECO:0000313" key="18">
    <source>
        <dbReference type="Proteomes" id="UP000001514"/>
    </source>
</evidence>
<dbReference type="OMA" id="FFLKASM"/>
<dbReference type="HOGENOM" id="CLU_065681_0_0_1"/>
<dbReference type="InterPro" id="IPR009078">
    <property type="entry name" value="Ferritin-like_SF"/>
</dbReference>
<keyword evidence="9 13" id="KW-0408">Iron</keyword>
<evidence type="ECO:0000256" key="9">
    <source>
        <dbReference type="ARBA" id="ARBA00023004"/>
    </source>
</evidence>
<dbReference type="EMBL" id="GL377566">
    <property type="protein sequence ID" value="EFJ36825.1"/>
    <property type="molecule type" value="Genomic_DNA"/>
</dbReference>
<dbReference type="AlphaFoldDB" id="D8QRS9"/>
<dbReference type="SUPFAM" id="SSF47240">
    <property type="entry name" value="Ferritin-like"/>
    <property type="match status" value="1"/>
</dbReference>
<dbReference type="GO" id="GO:0006979">
    <property type="term" value="P:response to oxidative stress"/>
    <property type="evidence" value="ECO:0007669"/>
    <property type="project" value="UniProtKB-ARBA"/>
</dbReference>
<dbReference type="PANTHER" id="PTHR11431:SF75">
    <property type="entry name" value="FERRITIN"/>
    <property type="match status" value="1"/>
</dbReference>
<evidence type="ECO:0000256" key="5">
    <source>
        <dbReference type="ARBA" id="ARBA00022640"/>
    </source>
</evidence>
<dbReference type="PROSITE" id="PS00204">
    <property type="entry name" value="FERRITIN_2"/>
    <property type="match status" value="1"/>
</dbReference>
<dbReference type="Pfam" id="PF00210">
    <property type="entry name" value="Ferritin"/>
    <property type="match status" value="1"/>
</dbReference>
<evidence type="ECO:0000256" key="8">
    <source>
        <dbReference type="ARBA" id="ARBA00023002"/>
    </source>
</evidence>
<dbReference type="FunFam" id="1.20.1260.10:FF:000006">
    <property type="entry name" value="Ferritin"/>
    <property type="match status" value="1"/>
</dbReference>
<dbReference type="InterPro" id="IPR001519">
    <property type="entry name" value="Ferritin"/>
</dbReference>
<keyword evidence="7" id="KW-0809">Transit peptide</keyword>
<reference evidence="17 18" key="1">
    <citation type="journal article" date="2011" name="Science">
        <title>The Selaginella genome identifies genetic changes associated with the evolution of vascular plants.</title>
        <authorList>
            <person name="Banks J.A."/>
            <person name="Nishiyama T."/>
            <person name="Hasebe M."/>
            <person name="Bowman J.L."/>
            <person name="Gribskov M."/>
            <person name="dePamphilis C."/>
            <person name="Albert V.A."/>
            <person name="Aono N."/>
            <person name="Aoyama T."/>
            <person name="Ambrose B.A."/>
            <person name="Ashton N.W."/>
            <person name="Axtell M.J."/>
            <person name="Barker E."/>
            <person name="Barker M.S."/>
            <person name="Bennetzen J.L."/>
            <person name="Bonawitz N.D."/>
            <person name="Chapple C."/>
            <person name="Cheng C."/>
            <person name="Correa L.G."/>
            <person name="Dacre M."/>
            <person name="DeBarry J."/>
            <person name="Dreyer I."/>
            <person name="Elias M."/>
            <person name="Engstrom E.M."/>
            <person name="Estelle M."/>
            <person name="Feng L."/>
            <person name="Finet C."/>
            <person name="Floyd S.K."/>
            <person name="Frommer W.B."/>
            <person name="Fujita T."/>
            <person name="Gramzow L."/>
            <person name="Gutensohn M."/>
            <person name="Harholt J."/>
            <person name="Hattori M."/>
            <person name="Heyl A."/>
            <person name="Hirai T."/>
            <person name="Hiwatashi Y."/>
            <person name="Ishikawa M."/>
            <person name="Iwata M."/>
            <person name="Karol K.G."/>
            <person name="Koehler B."/>
            <person name="Kolukisaoglu U."/>
            <person name="Kubo M."/>
            <person name="Kurata T."/>
            <person name="Lalonde S."/>
            <person name="Li K."/>
            <person name="Li Y."/>
            <person name="Litt A."/>
            <person name="Lyons E."/>
            <person name="Manning G."/>
            <person name="Maruyama T."/>
            <person name="Michael T.P."/>
            <person name="Mikami K."/>
            <person name="Miyazaki S."/>
            <person name="Morinaga S."/>
            <person name="Murata T."/>
            <person name="Mueller-Roeber B."/>
            <person name="Nelson D.R."/>
            <person name="Obara M."/>
            <person name="Oguri Y."/>
            <person name="Olmstead R.G."/>
            <person name="Onodera N."/>
            <person name="Petersen B.L."/>
            <person name="Pils B."/>
            <person name="Prigge M."/>
            <person name="Rensing S.A."/>
            <person name="Riano-Pachon D.M."/>
            <person name="Roberts A.W."/>
            <person name="Sato Y."/>
            <person name="Scheller H.V."/>
            <person name="Schulz B."/>
            <person name="Schulz C."/>
            <person name="Shakirov E.V."/>
            <person name="Shibagaki N."/>
            <person name="Shinohara N."/>
            <person name="Shippen D.E."/>
            <person name="Soerensen I."/>
            <person name="Sotooka R."/>
            <person name="Sugimoto N."/>
            <person name="Sugita M."/>
            <person name="Sumikawa N."/>
            <person name="Tanurdzic M."/>
            <person name="Theissen G."/>
            <person name="Ulvskov P."/>
            <person name="Wakazuki S."/>
            <person name="Weng J.K."/>
            <person name="Willats W.W."/>
            <person name="Wipf D."/>
            <person name="Wolf P.G."/>
            <person name="Yang L."/>
            <person name="Zimmer A.D."/>
            <person name="Zhu Q."/>
            <person name="Mitros T."/>
            <person name="Hellsten U."/>
            <person name="Loque D."/>
            <person name="Otillar R."/>
            <person name="Salamov A."/>
            <person name="Schmutz J."/>
            <person name="Shapiro H."/>
            <person name="Lindquist E."/>
            <person name="Lucas S."/>
            <person name="Rokhsar D."/>
            <person name="Grigoriev I.V."/>
        </authorList>
    </citation>
    <scope>NUCLEOTIDE SEQUENCE [LARGE SCALE GENOMIC DNA]</scope>
</reference>
<comment type="subcellular location">
    <subcellularLocation>
        <location evidence="1">Plastid</location>
        <location evidence="1">Chloroplast</location>
    </subcellularLocation>
</comment>
<comment type="similarity">
    <text evidence="2 14">Belongs to the ferritin family.</text>
</comment>
<evidence type="ECO:0000256" key="3">
    <source>
        <dbReference type="ARBA" id="ARBA00022434"/>
    </source>
</evidence>
<evidence type="ECO:0000256" key="10">
    <source>
        <dbReference type="ARBA" id="ARBA00025111"/>
    </source>
</evidence>
<feature type="binding site" evidence="13">
    <location>
        <position position="108"/>
    </location>
    <ligand>
        <name>Fe cation</name>
        <dbReference type="ChEBI" id="CHEBI:24875"/>
        <label>2</label>
    </ligand>
</feature>
<evidence type="ECO:0000256" key="1">
    <source>
        <dbReference type="ARBA" id="ARBA00004229"/>
    </source>
</evidence>
<protein>
    <recommendedName>
        <fullName evidence="14">Ferritin</fullName>
        <ecNumber evidence="14">1.16.3.1</ecNumber>
    </recommendedName>
</protein>
<comment type="function">
    <text evidence="10">Stores iron in a soluble, non-toxic, readily available form. Important for iron homeostasis. Has ferroxidase activity. Iron is taken up in the ferrous form and deposited as ferric hydroxides after oxidation.</text>
</comment>
<proteinExistence type="inferred from homology"/>
<evidence type="ECO:0000256" key="7">
    <source>
        <dbReference type="ARBA" id="ARBA00022946"/>
    </source>
</evidence>
<name>D8QRS9_SELML</name>
<dbReference type="GO" id="GO:0008199">
    <property type="term" value="F:ferric iron binding"/>
    <property type="evidence" value="ECO:0000318"/>
    <property type="project" value="GO_Central"/>
</dbReference>
<evidence type="ECO:0000256" key="2">
    <source>
        <dbReference type="ARBA" id="ARBA00007513"/>
    </source>
</evidence>
<dbReference type="Gramene" id="EFJ36825">
    <property type="protein sequence ID" value="EFJ36825"/>
    <property type="gene ID" value="SELMODRAFT_140576"/>
</dbReference>
<dbReference type="CDD" id="cd01056">
    <property type="entry name" value="Euk_Ferritin"/>
    <property type="match status" value="1"/>
</dbReference>
<evidence type="ECO:0000259" key="16">
    <source>
        <dbReference type="PROSITE" id="PS50905"/>
    </source>
</evidence>
<dbReference type="Proteomes" id="UP000001514">
    <property type="component" value="Unassembled WGS sequence"/>
</dbReference>
<feature type="binding site" evidence="13">
    <location>
        <position position="73"/>
    </location>
    <ligand>
        <name>Fe cation</name>
        <dbReference type="ChEBI" id="CHEBI:24875"/>
        <label>1</label>
    </ligand>
</feature>
<gene>
    <name evidence="17" type="ORF">SELMODRAFT_140576</name>
</gene>
<keyword evidence="18" id="KW-1185">Reference proteome</keyword>
<dbReference type="GO" id="GO:0004322">
    <property type="term" value="F:ferroxidase activity"/>
    <property type="evidence" value="ECO:0007669"/>
    <property type="project" value="UniProtKB-EC"/>
</dbReference>
<dbReference type="PANTHER" id="PTHR11431">
    <property type="entry name" value="FERRITIN"/>
    <property type="match status" value="1"/>
</dbReference>
<comment type="catalytic activity">
    <reaction evidence="12 14">
        <text>4 Fe(2+) + O2 + 4 H(+) = 4 Fe(3+) + 2 H2O</text>
        <dbReference type="Rhea" id="RHEA:11148"/>
        <dbReference type="ChEBI" id="CHEBI:15377"/>
        <dbReference type="ChEBI" id="CHEBI:15378"/>
        <dbReference type="ChEBI" id="CHEBI:15379"/>
        <dbReference type="ChEBI" id="CHEBI:29033"/>
        <dbReference type="ChEBI" id="CHEBI:29034"/>
        <dbReference type="EC" id="1.16.3.1"/>
    </reaction>
</comment>
<dbReference type="GO" id="GO:0008198">
    <property type="term" value="F:ferrous iron binding"/>
    <property type="evidence" value="ECO:0000318"/>
    <property type="project" value="GO_Central"/>
</dbReference>
<feature type="binding site" evidence="13">
    <location>
        <position position="111"/>
    </location>
    <ligand>
        <name>Fe cation</name>
        <dbReference type="ChEBI" id="CHEBI:24875"/>
        <label>1</label>
    </ligand>
</feature>
<dbReference type="eggNOG" id="KOG2332">
    <property type="taxonomic scope" value="Eukaryota"/>
</dbReference>
<dbReference type="OrthoDB" id="186462at2759"/>
<dbReference type="InterPro" id="IPR012347">
    <property type="entry name" value="Ferritin-like"/>
</dbReference>
<dbReference type="EC" id="1.16.3.1" evidence="14"/>
<dbReference type="GO" id="GO:0006826">
    <property type="term" value="P:iron ion transport"/>
    <property type="evidence" value="ECO:0007669"/>
    <property type="project" value="InterPro"/>
</dbReference>
<dbReference type="InterPro" id="IPR014034">
    <property type="entry name" value="Ferritin_CS"/>
</dbReference>
<feature type="binding site" evidence="13">
    <location>
        <position position="192"/>
    </location>
    <ligand>
        <name>Fe cation</name>
        <dbReference type="ChEBI" id="CHEBI:24875"/>
        <label>1</label>
    </ligand>
</feature>
<keyword evidence="3 14" id="KW-0409">Iron storage</keyword>
<sequence>MSSGNRRSIKLQASKGAPPKEMDSGSLTGVVFEPFAEVKHQLTQVPETSSVSFARQRFAPRCEAAINDQINVEYNVSYVYHAMFGYFDRDNVGLPGMARYFKEASEEERGHAEKFMKYQNLRGGKVVLHSILGPSITEFDHAEKGDALYAMELALALEKLTNDKLLALHKVAVDHDDIQMQDFIESEFLGEQVESIKKISVYVSQLRRIGKGHAVYHFDRSLHDGED</sequence>
<evidence type="ECO:0000256" key="4">
    <source>
        <dbReference type="ARBA" id="ARBA00022528"/>
    </source>
</evidence>
<dbReference type="FunCoup" id="D8QRS9">
    <property type="interactions" value="257"/>
</dbReference>